<dbReference type="GO" id="GO:0008270">
    <property type="term" value="F:zinc ion binding"/>
    <property type="evidence" value="ECO:0007669"/>
    <property type="project" value="UniProtKB-KW"/>
</dbReference>
<evidence type="ECO:0000256" key="8">
    <source>
        <dbReference type="ARBA" id="ARBA00023163"/>
    </source>
</evidence>
<evidence type="ECO:0000256" key="10">
    <source>
        <dbReference type="PROSITE-ProRule" id="PRU00042"/>
    </source>
</evidence>
<feature type="domain" description="C2H2-type" evidence="12">
    <location>
        <begin position="80"/>
        <end position="107"/>
    </location>
</feature>
<dbReference type="InterPro" id="IPR013087">
    <property type="entry name" value="Znf_C2H2_type"/>
</dbReference>
<sequence length="132" mass="14968">MNLIIKEEGAGRKSTEEIAGKESKRKEPQCGQRQNEVISMKDMKTSTGEKLHIHPTCNKTFPHSSTLKDHIRTHTGEKPYVCPICNNSFAQSPSRKNHMRTHTGEKPYICWICNGSFAQSSITGNPYENSYR</sequence>
<name>A0A1I7VA37_LOALO</name>
<dbReference type="GeneID" id="9945054"/>
<evidence type="ECO:0000313" key="14">
    <source>
        <dbReference type="Proteomes" id="UP000095285"/>
    </source>
</evidence>
<dbReference type="KEGG" id="loa:LOAG_07632"/>
<protein>
    <submittedName>
        <fullName evidence="13 15">Zinc finger protein</fullName>
    </submittedName>
</protein>
<dbReference type="GO" id="GO:0000981">
    <property type="term" value="F:DNA-binding transcription factor activity, RNA polymerase II-specific"/>
    <property type="evidence" value="ECO:0007669"/>
    <property type="project" value="TreeGrafter"/>
</dbReference>
<evidence type="ECO:0000256" key="9">
    <source>
        <dbReference type="ARBA" id="ARBA00023242"/>
    </source>
</evidence>
<dbReference type="EMBL" id="JH712492">
    <property type="protein sequence ID" value="EFO20857.2"/>
    <property type="molecule type" value="Genomic_DNA"/>
</dbReference>
<dbReference type="eggNOG" id="KOG1721">
    <property type="taxonomic scope" value="Eukaryota"/>
</dbReference>
<dbReference type="InParanoid" id="A0A1I7VA37"/>
<dbReference type="PROSITE" id="PS50157">
    <property type="entry name" value="ZINC_FINGER_C2H2_2"/>
    <property type="match status" value="2"/>
</dbReference>
<reference evidence="15" key="2">
    <citation type="submission" date="2016-11" db="UniProtKB">
        <authorList>
            <consortium name="WormBaseParasite"/>
        </authorList>
    </citation>
    <scope>IDENTIFICATION</scope>
</reference>
<dbReference type="OMA" id="WKETHEH"/>
<keyword evidence="6" id="KW-0805">Transcription regulation</keyword>
<feature type="region of interest" description="Disordered" evidence="11">
    <location>
        <begin position="1"/>
        <end position="34"/>
    </location>
</feature>
<dbReference type="PANTHER" id="PTHR23235:SF142">
    <property type="entry name" value="ZINC FINGER PROTEIN 384"/>
    <property type="match status" value="1"/>
</dbReference>
<keyword evidence="7" id="KW-0238">DNA-binding</keyword>
<dbReference type="PANTHER" id="PTHR23235">
    <property type="entry name" value="KRUEPPEL-LIKE TRANSCRIPTION FACTOR"/>
    <property type="match status" value="1"/>
</dbReference>
<organism evidence="14 15">
    <name type="scientific">Loa loa</name>
    <name type="common">Eye worm</name>
    <name type="synonym">Filaria loa</name>
    <dbReference type="NCBI Taxonomy" id="7209"/>
    <lineage>
        <taxon>Eukaryota</taxon>
        <taxon>Metazoa</taxon>
        <taxon>Ecdysozoa</taxon>
        <taxon>Nematoda</taxon>
        <taxon>Chromadorea</taxon>
        <taxon>Rhabditida</taxon>
        <taxon>Spirurina</taxon>
        <taxon>Spiruromorpha</taxon>
        <taxon>Filarioidea</taxon>
        <taxon>Onchocercidae</taxon>
        <taxon>Loa</taxon>
    </lineage>
</organism>
<dbReference type="WBParaSite" id="EN70_11516">
    <property type="protein sequence ID" value="EN70_11516"/>
    <property type="gene ID" value="EN70_11516"/>
</dbReference>
<gene>
    <name evidence="13 15" type="ORF">LOAG_07632</name>
</gene>
<dbReference type="SMART" id="SM00355">
    <property type="entry name" value="ZnF_C2H2"/>
    <property type="match status" value="2"/>
</dbReference>
<feature type="compositionally biased region" description="Basic and acidic residues" evidence="11">
    <location>
        <begin position="1"/>
        <end position="28"/>
    </location>
</feature>
<evidence type="ECO:0000256" key="4">
    <source>
        <dbReference type="ARBA" id="ARBA00022771"/>
    </source>
</evidence>
<comment type="subcellular location">
    <subcellularLocation>
        <location evidence="1">Nucleus</location>
    </subcellularLocation>
</comment>
<accession>A0A1I7VA37</accession>
<dbReference type="CTD" id="9945054"/>
<evidence type="ECO:0000256" key="3">
    <source>
        <dbReference type="ARBA" id="ARBA00022737"/>
    </source>
</evidence>
<dbReference type="FunFam" id="3.30.160.60:FF:000325">
    <property type="entry name" value="ZFP90 zinc finger protein"/>
    <property type="match status" value="1"/>
</dbReference>
<feature type="domain" description="C2H2-type" evidence="12">
    <location>
        <begin position="52"/>
        <end position="79"/>
    </location>
</feature>
<dbReference type="Pfam" id="PF00096">
    <property type="entry name" value="zf-C2H2"/>
    <property type="match status" value="2"/>
</dbReference>
<dbReference type="AlphaFoldDB" id="A0A1I7VA37"/>
<accession>A0A1S0TW54</accession>
<proteinExistence type="predicted"/>
<dbReference type="GO" id="GO:0005634">
    <property type="term" value="C:nucleus"/>
    <property type="evidence" value="ECO:0007669"/>
    <property type="project" value="UniProtKB-SubCell"/>
</dbReference>
<evidence type="ECO:0000313" key="15">
    <source>
        <dbReference type="WBParaSite" id="EN70_11516"/>
    </source>
</evidence>
<dbReference type="InterPro" id="IPR036236">
    <property type="entry name" value="Znf_C2H2_sf"/>
</dbReference>
<keyword evidence="9" id="KW-0539">Nucleus</keyword>
<evidence type="ECO:0000256" key="5">
    <source>
        <dbReference type="ARBA" id="ARBA00022833"/>
    </source>
</evidence>
<keyword evidence="3" id="KW-0677">Repeat</keyword>
<dbReference type="PROSITE" id="PS00028">
    <property type="entry name" value="ZINC_FINGER_C2H2_1"/>
    <property type="match status" value="1"/>
</dbReference>
<dbReference type="Proteomes" id="UP000095285">
    <property type="component" value="Unassembled WGS sequence"/>
</dbReference>
<evidence type="ECO:0000256" key="7">
    <source>
        <dbReference type="ARBA" id="ARBA00023125"/>
    </source>
</evidence>
<evidence type="ECO:0000256" key="6">
    <source>
        <dbReference type="ARBA" id="ARBA00023015"/>
    </source>
</evidence>
<keyword evidence="14" id="KW-1185">Reference proteome</keyword>
<evidence type="ECO:0000256" key="1">
    <source>
        <dbReference type="ARBA" id="ARBA00004123"/>
    </source>
</evidence>
<dbReference type="RefSeq" id="XP_003143213.2">
    <property type="nucleotide sequence ID" value="XM_003143165.2"/>
</dbReference>
<evidence type="ECO:0000313" key="13">
    <source>
        <dbReference type="EMBL" id="EFO20857.2"/>
    </source>
</evidence>
<keyword evidence="2" id="KW-0479">Metal-binding</keyword>
<dbReference type="SUPFAM" id="SSF57667">
    <property type="entry name" value="beta-beta-alpha zinc fingers"/>
    <property type="match status" value="2"/>
</dbReference>
<evidence type="ECO:0000256" key="11">
    <source>
        <dbReference type="SAM" id="MobiDB-lite"/>
    </source>
</evidence>
<keyword evidence="5" id="KW-0862">Zinc</keyword>
<keyword evidence="8" id="KW-0804">Transcription</keyword>
<dbReference type="GO" id="GO:0000978">
    <property type="term" value="F:RNA polymerase II cis-regulatory region sequence-specific DNA binding"/>
    <property type="evidence" value="ECO:0007669"/>
    <property type="project" value="TreeGrafter"/>
</dbReference>
<evidence type="ECO:0000256" key="2">
    <source>
        <dbReference type="ARBA" id="ARBA00022723"/>
    </source>
</evidence>
<evidence type="ECO:0000259" key="12">
    <source>
        <dbReference type="PROSITE" id="PS50157"/>
    </source>
</evidence>
<reference evidence="13 14" key="1">
    <citation type="submission" date="2012-04" db="EMBL/GenBank/DDBJ databases">
        <title>The Genome Sequence of Loa loa.</title>
        <authorList>
            <consortium name="The Broad Institute Genome Sequencing Platform"/>
            <consortium name="Broad Institute Genome Sequencing Center for Infectious Disease"/>
            <person name="Nutman T.B."/>
            <person name="Fink D.L."/>
            <person name="Russ C."/>
            <person name="Young S."/>
            <person name="Zeng Q."/>
            <person name="Gargeya S."/>
            <person name="Alvarado L."/>
            <person name="Berlin A."/>
            <person name="Chapman S.B."/>
            <person name="Chen Z."/>
            <person name="Freedman E."/>
            <person name="Gellesch M."/>
            <person name="Goldberg J."/>
            <person name="Griggs A."/>
            <person name="Gujja S."/>
            <person name="Heilman E.R."/>
            <person name="Heiman D."/>
            <person name="Howarth C."/>
            <person name="Mehta T."/>
            <person name="Neiman D."/>
            <person name="Pearson M."/>
            <person name="Roberts A."/>
            <person name="Saif S."/>
            <person name="Shea T."/>
            <person name="Shenoy N."/>
            <person name="Sisk P."/>
            <person name="Stolte C."/>
            <person name="Sykes S."/>
            <person name="White J."/>
            <person name="Yandava C."/>
            <person name="Haas B."/>
            <person name="Henn M.R."/>
            <person name="Nusbaum C."/>
            <person name="Birren B."/>
        </authorList>
    </citation>
    <scope>NUCLEOTIDE SEQUENCE [LARGE SCALE GENOMIC DNA]</scope>
</reference>
<dbReference type="FunFam" id="3.30.160.60:FF:000875">
    <property type="entry name" value="zinc finger protein 236 isoform X7"/>
    <property type="match status" value="1"/>
</dbReference>
<dbReference type="OrthoDB" id="10018191at2759"/>
<dbReference type="STRING" id="7209.A0A1I7VA37"/>
<dbReference type="Gene3D" id="3.30.160.60">
    <property type="entry name" value="Classic Zinc Finger"/>
    <property type="match status" value="3"/>
</dbReference>
<keyword evidence="4 10" id="KW-0863">Zinc-finger</keyword>